<evidence type="ECO:0000256" key="4">
    <source>
        <dbReference type="ARBA" id="ARBA00023242"/>
    </source>
</evidence>
<dbReference type="VEuPathDB" id="FungiDB:HMPREF1544_07449"/>
<dbReference type="eggNOG" id="KOG2823">
    <property type="taxonomic scope" value="Eukaryota"/>
</dbReference>
<gene>
    <name evidence="8" type="ORF">HMPREF1544_07449</name>
</gene>
<dbReference type="OrthoDB" id="5072at2759"/>
<dbReference type="GO" id="GO:0000027">
    <property type="term" value="P:ribosomal large subunit assembly"/>
    <property type="evidence" value="ECO:0007669"/>
    <property type="project" value="UniProtKB-UniRule"/>
</dbReference>
<organism evidence="8 9">
    <name type="scientific">Mucor circinelloides f. circinelloides (strain 1006PhL)</name>
    <name type="common">Mucormycosis agent</name>
    <name type="synonym">Calyptromyces circinelloides</name>
    <dbReference type="NCBI Taxonomy" id="1220926"/>
    <lineage>
        <taxon>Eukaryota</taxon>
        <taxon>Fungi</taxon>
        <taxon>Fungi incertae sedis</taxon>
        <taxon>Mucoromycota</taxon>
        <taxon>Mucoromycotina</taxon>
        <taxon>Mucoromycetes</taxon>
        <taxon>Mucorales</taxon>
        <taxon>Mucorineae</taxon>
        <taxon>Mucoraceae</taxon>
        <taxon>Mucor</taxon>
    </lineage>
</organism>
<dbReference type="Proteomes" id="UP000014254">
    <property type="component" value="Unassembled WGS sequence"/>
</dbReference>
<evidence type="ECO:0000313" key="8">
    <source>
        <dbReference type="EMBL" id="EPB85780.1"/>
    </source>
</evidence>
<evidence type="ECO:0000256" key="3">
    <source>
        <dbReference type="ARBA" id="ARBA00022517"/>
    </source>
</evidence>
<evidence type="ECO:0000256" key="2">
    <source>
        <dbReference type="ARBA" id="ARBA00018339"/>
    </source>
</evidence>
<accession>S2K0U9</accession>
<dbReference type="GO" id="GO:0005730">
    <property type="term" value="C:nucleolus"/>
    <property type="evidence" value="ECO:0007669"/>
    <property type="project" value="UniProtKB-SubCell"/>
</dbReference>
<dbReference type="AlphaFoldDB" id="S2K0U9"/>
<reference evidence="9" key="1">
    <citation type="submission" date="2013-05" db="EMBL/GenBank/DDBJ databases">
        <title>The Genome sequence of Mucor circinelloides f. circinelloides 1006PhL.</title>
        <authorList>
            <consortium name="The Broad Institute Genomics Platform"/>
            <person name="Cuomo C."/>
            <person name="Earl A."/>
            <person name="Findley K."/>
            <person name="Lee S.C."/>
            <person name="Walker B."/>
            <person name="Young S."/>
            <person name="Zeng Q."/>
            <person name="Gargeya S."/>
            <person name="Fitzgerald M."/>
            <person name="Haas B."/>
            <person name="Abouelleil A."/>
            <person name="Allen A.W."/>
            <person name="Alvarado L."/>
            <person name="Arachchi H.M."/>
            <person name="Berlin A.M."/>
            <person name="Chapman S.B."/>
            <person name="Gainer-Dewar J."/>
            <person name="Goldberg J."/>
            <person name="Griggs A."/>
            <person name="Gujja S."/>
            <person name="Hansen M."/>
            <person name="Howarth C."/>
            <person name="Imamovic A."/>
            <person name="Ireland A."/>
            <person name="Larimer J."/>
            <person name="McCowan C."/>
            <person name="Murphy C."/>
            <person name="Pearson M."/>
            <person name="Poon T.W."/>
            <person name="Priest M."/>
            <person name="Roberts A."/>
            <person name="Saif S."/>
            <person name="Shea T."/>
            <person name="Sisk P."/>
            <person name="Sykes S."/>
            <person name="Wortman J."/>
            <person name="Nusbaum C."/>
            <person name="Birren B."/>
        </authorList>
    </citation>
    <scope>NUCLEOTIDE SEQUENCE [LARGE SCALE GENOMIC DNA]</scope>
    <source>
        <strain evidence="9">1006PhL</strain>
    </source>
</reference>
<name>S2K0U9_MUCC1</name>
<comment type="subcellular location">
    <subcellularLocation>
        <location evidence="5">Nucleus</location>
        <location evidence="5">Nucleolus</location>
    </subcellularLocation>
    <subcellularLocation>
        <location evidence="5">Nucleus</location>
        <location evidence="5">Nucleoplasm</location>
    </subcellularLocation>
</comment>
<dbReference type="EMBL" id="KE124004">
    <property type="protein sequence ID" value="EPB85780.1"/>
    <property type="molecule type" value="Genomic_DNA"/>
</dbReference>
<evidence type="ECO:0000256" key="7">
    <source>
        <dbReference type="SAM" id="MobiDB-lite"/>
    </source>
</evidence>
<dbReference type="PANTHER" id="PTHR14211:SF7">
    <property type="entry name" value="RIBOSOME BIOGENESIS PROTEIN NOP53"/>
    <property type="match status" value="1"/>
</dbReference>
<feature type="compositionally biased region" description="Basic residues" evidence="7">
    <location>
        <begin position="8"/>
        <end position="23"/>
    </location>
</feature>
<dbReference type="STRING" id="1220926.S2K0U9"/>
<dbReference type="OMA" id="TEKWTHK"/>
<feature type="compositionally biased region" description="Basic residues" evidence="7">
    <location>
        <begin position="275"/>
        <end position="294"/>
    </location>
</feature>
<keyword evidence="3 5" id="KW-0690">Ribosome biogenesis</keyword>
<feature type="coiled-coil region" evidence="6">
    <location>
        <begin position="304"/>
        <end position="338"/>
    </location>
</feature>
<keyword evidence="4 5" id="KW-0539">Nucleus</keyword>
<dbReference type="GO" id="GO:0006364">
    <property type="term" value="P:rRNA processing"/>
    <property type="evidence" value="ECO:0007669"/>
    <property type="project" value="TreeGrafter"/>
</dbReference>
<dbReference type="InParanoid" id="S2K0U9"/>
<keyword evidence="6" id="KW-0175">Coiled coil</keyword>
<dbReference type="PANTHER" id="PTHR14211">
    <property type="entry name" value="GLIOMA SUPPRESSOR CANDIDATE REGION GENE 2"/>
    <property type="match status" value="1"/>
</dbReference>
<keyword evidence="9" id="KW-1185">Reference proteome</keyword>
<evidence type="ECO:0000313" key="9">
    <source>
        <dbReference type="Proteomes" id="UP000014254"/>
    </source>
</evidence>
<comment type="function">
    <text evidence="5">May play a role in ribosome biogenesis.</text>
</comment>
<evidence type="ECO:0000256" key="5">
    <source>
        <dbReference type="PIRNR" id="PIRNR017302"/>
    </source>
</evidence>
<feature type="compositionally biased region" description="Acidic residues" evidence="7">
    <location>
        <begin position="254"/>
        <end position="266"/>
    </location>
</feature>
<feature type="region of interest" description="Disordered" evidence="7">
    <location>
        <begin position="1"/>
        <end position="24"/>
    </location>
</feature>
<dbReference type="Pfam" id="PF07767">
    <property type="entry name" value="Nop53"/>
    <property type="match status" value="1"/>
</dbReference>
<dbReference type="FunCoup" id="S2K0U9">
    <property type="interactions" value="512"/>
</dbReference>
<protein>
    <recommendedName>
        <fullName evidence="2 5">Ribosome biogenesis protein NOP53</fullName>
    </recommendedName>
</protein>
<dbReference type="InterPro" id="IPR011687">
    <property type="entry name" value="Nop53/GLTSCR2"/>
</dbReference>
<dbReference type="GO" id="GO:0005654">
    <property type="term" value="C:nucleoplasm"/>
    <property type="evidence" value="ECO:0007669"/>
    <property type="project" value="UniProtKB-SubCell"/>
</dbReference>
<evidence type="ECO:0000256" key="6">
    <source>
        <dbReference type="SAM" id="Coils"/>
    </source>
</evidence>
<feature type="region of interest" description="Disordered" evidence="7">
    <location>
        <begin position="245"/>
        <end position="303"/>
    </location>
</feature>
<sequence length="442" mass="50770">MSGVTAQQKKKAQPSRKGKKAWRKNVDITDVEEAQEELRSVERVLGNSDDLKDEDLFTIDVAGDTGVKRKLAKDKPLRVDEILDQRSAVPAVKSKKSPFKKPEMTDKIISKHELKTLKRKIENNAPVTPKKKTKKVVNPGKSYDLWDEAPVEEAPVNDFLPVKAKLKVPKTVTVKPAALEHIPAIATPEGGHSYNPSVEEHQQLLAKANEAEERKVEILKKLQEQLSYREELKLLASELSTSEITADGKIVSTEADDEEEENDELADLPTDDKATKKRKAAERKTRQQRQKSHRLATAELEKKQKLQEKAIRQQIDKLRQIEEEIAQRVEELDDLADKRGERRSEEEKKGLKKIGKYTVPELPVDVQLTEELCETLRQLKPEGNMFRDRFHSIQKRNIIEPRIPVNPSRHYKLKEYERRAYKNYDQAEEIKRKRKVAAATKK</sequence>
<proteinExistence type="inferred from homology"/>
<comment type="similarity">
    <text evidence="1 5">Belongs to the NOP53 family.</text>
</comment>
<evidence type="ECO:0000256" key="1">
    <source>
        <dbReference type="ARBA" id="ARBA00008838"/>
    </source>
</evidence>
<dbReference type="PIRSF" id="PIRSF017302">
    <property type="entry name" value="Gltscr2"/>
    <property type="match status" value="1"/>
</dbReference>
<dbReference type="GO" id="GO:0008097">
    <property type="term" value="F:5S rRNA binding"/>
    <property type="evidence" value="ECO:0007669"/>
    <property type="project" value="TreeGrafter"/>
</dbReference>